<dbReference type="InterPro" id="IPR036188">
    <property type="entry name" value="FAD/NAD-bd_sf"/>
</dbReference>
<dbReference type="SUPFAM" id="SSF51905">
    <property type="entry name" value="FAD/NAD(P)-binding domain"/>
    <property type="match status" value="1"/>
</dbReference>
<accession>A0ABS0U805</accession>
<dbReference type="Proteomes" id="UP000696184">
    <property type="component" value="Unassembled WGS sequence"/>
</dbReference>
<keyword evidence="4" id="KW-0285">Flavoprotein</keyword>
<keyword evidence="7" id="KW-0503">Monooxygenase</keyword>
<evidence type="ECO:0000259" key="8">
    <source>
        <dbReference type="Pfam" id="PF01494"/>
    </source>
</evidence>
<dbReference type="InterPro" id="IPR051205">
    <property type="entry name" value="UbiH/COQ6_monooxygenase"/>
</dbReference>
<evidence type="ECO:0000313" key="10">
    <source>
        <dbReference type="Proteomes" id="UP000696184"/>
    </source>
</evidence>
<evidence type="ECO:0000256" key="7">
    <source>
        <dbReference type="ARBA" id="ARBA00023033"/>
    </source>
</evidence>
<feature type="domain" description="FAD-binding" evidence="8">
    <location>
        <begin position="2"/>
        <end position="337"/>
    </location>
</feature>
<dbReference type="InterPro" id="IPR011295">
    <property type="entry name" value="UbiH"/>
</dbReference>
<dbReference type="Gene3D" id="3.50.50.60">
    <property type="entry name" value="FAD/NAD(P)-binding domain"/>
    <property type="match status" value="2"/>
</dbReference>
<reference evidence="9 10" key="1">
    <citation type="submission" date="2020-08" db="EMBL/GenBank/DDBJ databases">
        <title>Description of Xenorhabdus lircayensis sp. nov., the symbiotic bacterium associated with the entomopathogenic nematode Steirnernema unicornum.</title>
        <authorList>
            <person name="Castaneda-Alvarez C."/>
            <person name="Prodan S."/>
            <person name="Zamorano A."/>
            <person name="San-Blas E."/>
            <person name="Aballay E."/>
        </authorList>
    </citation>
    <scope>NUCLEOTIDE SEQUENCE [LARGE SCALE GENOMIC DNA]</scope>
    <source>
        <strain evidence="9 10">VLS</strain>
    </source>
</reference>
<dbReference type="Pfam" id="PF01494">
    <property type="entry name" value="FAD_binding_3"/>
    <property type="match status" value="1"/>
</dbReference>
<proteinExistence type="inferred from homology"/>
<keyword evidence="5" id="KW-0274">FAD</keyword>
<dbReference type="NCBIfam" id="NF004356">
    <property type="entry name" value="PRK05732.1"/>
    <property type="match status" value="1"/>
</dbReference>
<dbReference type="NCBIfam" id="TIGR01988">
    <property type="entry name" value="Ubi-OHases"/>
    <property type="match status" value="1"/>
</dbReference>
<dbReference type="PROSITE" id="PS01304">
    <property type="entry name" value="UBIH"/>
    <property type="match status" value="1"/>
</dbReference>
<dbReference type="EC" id="1.14.13.-" evidence="9"/>
<evidence type="ECO:0000313" key="9">
    <source>
        <dbReference type="EMBL" id="MBI6550018.1"/>
    </source>
</evidence>
<dbReference type="PANTHER" id="PTHR43876:SF8">
    <property type="entry name" value="2-OCTAPRENYL-6-METHOXYPHENOL HYDROXYLASE"/>
    <property type="match status" value="1"/>
</dbReference>
<name>A0ABS0U805_9GAMM</name>
<organism evidence="9 10">
    <name type="scientific">Xenorhabdus lircayensis</name>
    <dbReference type="NCBI Taxonomy" id="2763499"/>
    <lineage>
        <taxon>Bacteria</taxon>
        <taxon>Pseudomonadati</taxon>
        <taxon>Pseudomonadota</taxon>
        <taxon>Gammaproteobacteria</taxon>
        <taxon>Enterobacterales</taxon>
        <taxon>Morganellaceae</taxon>
        <taxon>Xenorhabdus</taxon>
    </lineage>
</organism>
<protein>
    <submittedName>
        <fullName evidence="9">2-octaprenyl-6-methoxyphenyl hydroxylase</fullName>
        <ecNumber evidence="9">1.14.13.-</ecNumber>
    </submittedName>
</protein>
<evidence type="ECO:0000256" key="4">
    <source>
        <dbReference type="ARBA" id="ARBA00022630"/>
    </source>
</evidence>
<dbReference type="EMBL" id="JACOII010000053">
    <property type="protein sequence ID" value="MBI6550018.1"/>
    <property type="molecule type" value="Genomic_DNA"/>
</dbReference>
<evidence type="ECO:0000256" key="3">
    <source>
        <dbReference type="ARBA" id="ARBA00005349"/>
    </source>
</evidence>
<evidence type="ECO:0000256" key="5">
    <source>
        <dbReference type="ARBA" id="ARBA00022827"/>
    </source>
</evidence>
<evidence type="ECO:0000256" key="2">
    <source>
        <dbReference type="ARBA" id="ARBA00004749"/>
    </source>
</evidence>
<dbReference type="PANTHER" id="PTHR43876">
    <property type="entry name" value="UBIQUINONE BIOSYNTHESIS MONOOXYGENASE COQ6, MITOCHONDRIAL"/>
    <property type="match status" value="1"/>
</dbReference>
<comment type="pathway">
    <text evidence="2">Cofactor biosynthesis; ubiquinone biosynthesis.</text>
</comment>
<comment type="caution">
    <text evidence="9">The sequence shown here is derived from an EMBL/GenBank/DDBJ whole genome shotgun (WGS) entry which is preliminary data.</text>
</comment>
<comment type="cofactor">
    <cofactor evidence="1">
        <name>FAD</name>
        <dbReference type="ChEBI" id="CHEBI:57692"/>
    </cofactor>
</comment>
<dbReference type="GO" id="GO:0016491">
    <property type="term" value="F:oxidoreductase activity"/>
    <property type="evidence" value="ECO:0007669"/>
    <property type="project" value="UniProtKB-KW"/>
</dbReference>
<dbReference type="NCBIfam" id="TIGR01984">
    <property type="entry name" value="UbiH"/>
    <property type="match status" value="1"/>
</dbReference>
<dbReference type="InterPro" id="IPR018168">
    <property type="entry name" value="Ubi_Hdrlase_CS"/>
</dbReference>
<dbReference type="InterPro" id="IPR010971">
    <property type="entry name" value="UbiH/COQ6"/>
</dbReference>
<sequence length="396" mass="43351">MNVIIVGGGMAGAILALAISSLSRGQLQVSLIEAVEPTQEHPGFDARAIALAYGTCQRLNQIDVWSALKHCVTPITHVHVSDRGLSGFVNIRANDYDIPALGNVIELHDAGIHLFDLLKQSPNIKLYCPAKVHSVERLETSVIVTLDNGEKLTGELLVAADGSHSAIAQACNIPYQRQSYGQVAIIANVLTSEHPQGRAFERFTEHGPLALLPMSEGRSSLVWCHPLEKQSEINRWSQNEFLQHLQKAFGWRLGKMLETGQRHSYPLALSTSSRQVSHRLALVGNASQTLHPIAGQGFNLGMRDVMTLAQIISEAAVSGQDIGAYNVLAQYQQQRHADRETTIGITDGLVRLFANDYLPLKIGRNLGLMTMEILPPMRDLFARQTLGWVAQSPLAD</sequence>
<dbReference type="PRINTS" id="PR00420">
    <property type="entry name" value="RNGMNOXGNASE"/>
</dbReference>
<gene>
    <name evidence="9" type="primary">ubiH</name>
    <name evidence="9" type="synonym">visB</name>
    <name evidence="9" type="ORF">H8A87_15215</name>
</gene>
<keyword evidence="6 9" id="KW-0560">Oxidoreductase</keyword>
<keyword evidence="10" id="KW-1185">Reference proteome</keyword>
<comment type="similarity">
    <text evidence="3">Belongs to the UbiH/COQ6 family.</text>
</comment>
<evidence type="ECO:0000256" key="1">
    <source>
        <dbReference type="ARBA" id="ARBA00001974"/>
    </source>
</evidence>
<dbReference type="RefSeq" id="WP_198690787.1">
    <property type="nucleotide sequence ID" value="NZ_CAWPUD010000053.1"/>
</dbReference>
<dbReference type="InterPro" id="IPR002938">
    <property type="entry name" value="FAD-bd"/>
</dbReference>
<evidence type="ECO:0000256" key="6">
    <source>
        <dbReference type="ARBA" id="ARBA00023002"/>
    </source>
</evidence>